<dbReference type="AlphaFoldDB" id="A0A182E1S8"/>
<feature type="compositionally biased region" description="Acidic residues" evidence="1">
    <location>
        <begin position="24"/>
        <end position="34"/>
    </location>
</feature>
<evidence type="ECO:0000256" key="1">
    <source>
        <dbReference type="SAM" id="MobiDB-lite"/>
    </source>
</evidence>
<evidence type="ECO:0000313" key="2">
    <source>
        <dbReference type="EMBL" id="VDK65188.1"/>
    </source>
</evidence>
<dbReference type="EMBL" id="UYRW01000270">
    <property type="protein sequence ID" value="VDK65188.1"/>
    <property type="molecule type" value="Genomic_DNA"/>
</dbReference>
<dbReference type="WBParaSite" id="nOo.2.0.1.t01919-RA">
    <property type="protein sequence ID" value="nOo.2.0.1.t01919-RA"/>
    <property type="gene ID" value="nOo.2.0.1.g01919"/>
</dbReference>
<sequence>MDGQIVVVERRSDREMPSQLSEFGDSDDDGDDELTEVADAAGDCPFLFPIFLIGEDIDPRPDGPSMLLVTVTVTMTR</sequence>
<reference evidence="2 3" key="2">
    <citation type="submission" date="2018-08" db="EMBL/GenBank/DDBJ databases">
        <authorList>
            <person name="Laetsch R D."/>
            <person name="Stevens L."/>
            <person name="Kumar S."/>
            <person name="Blaxter L. M."/>
        </authorList>
    </citation>
    <scope>NUCLEOTIDE SEQUENCE [LARGE SCALE GENOMIC DNA]</scope>
</reference>
<evidence type="ECO:0000313" key="4">
    <source>
        <dbReference type="WBParaSite" id="nOo.2.0.1.t01919-RA"/>
    </source>
</evidence>
<name>A0A182E1S8_ONCOC</name>
<protein>
    <submittedName>
        <fullName evidence="2 4">Uncharacterized protein</fullName>
    </submittedName>
</protein>
<proteinExistence type="predicted"/>
<feature type="region of interest" description="Disordered" evidence="1">
    <location>
        <begin position="1"/>
        <end position="34"/>
    </location>
</feature>
<dbReference type="Proteomes" id="UP000271087">
    <property type="component" value="Unassembled WGS sequence"/>
</dbReference>
<keyword evidence="3" id="KW-1185">Reference proteome</keyword>
<gene>
    <name evidence="2" type="ORF">NOO_LOCUS1919</name>
</gene>
<evidence type="ECO:0000313" key="3">
    <source>
        <dbReference type="Proteomes" id="UP000271087"/>
    </source>
</evidence>
<accession>A0A182E1S8</accession>
<reference evidence="4" key="1">
    <citation type="submission" date="2016-06" db="UniProtKB">
        <authorList>
            <consortium name="WormBaseParasite"/>
        </authorList>
    </citation>
    <scope>IDENTIFICATION</scope>
</reference>
<organism evidence="4">
    <name type="scientific">Onchocerca ochengi</name>
    <name type="common">Filarial nematode worm</name>
    <dbReference type="NCBI Taxonomy" id="42157"/>
    <lineage>
        <taxon>Eukaryota</taxon>
        <taxon>Metazoa</taxon>
        <taxon>Ecdysozoa</taxon>
        <taxon>Nematoda</taxon>
        <taxon>Chromadorea</taxon>
        <taxon>Rhabditida</taxon>
        <taxon>Spirurina</taxon>
        <taxon>Spiruromorpha</taxon>
        <taxon>Filarioidea</taxon>
        <taxon>Onchocercidae</taxon>
        <taxon>Onchocerca</taxon>
    </lineage>
</organism>